<dbReference type="PANTHER" id="PTHR15929">
    <property type="entry name" value="STORE-OPERATED CALCIUM ENTRY-ASSOCIATED REGULATORY FACTOR"/>
    <property type="match status" value="1"/>
</dbReference>
<evidence type="ECO:0000256" key="11">
    <source>
        <dbReference type="ARBA" id="ARBA00023065"/>
    </source>
</evidence>
<evidence type="ECO:0000256" key="7">
    <source>
        <dbReference type="ARBA" id="ARBA00022729"/>
    </source>
</evidence>
<dbReference type="PANTHER" id="PTHR15929:SF0">
    <property type="entry name" value="STORE-OPERATED CALCIUM ENTRY-ASSOCIATED REGULATORY FACTOR"/>
    <property type="match status" value="1"/>
</dbReference>
<reference evidence="18" key="1">
    <citation type="submission" date="2025-08" db="UniProtKB">
        <authorList>
            <consortium name="RefSeq"/>
        </authorList>
    </citation>
    <scope>IDENTIFICATION</scope>
    <source>
        <strain evidence="18">Airmid</strain>
    </source>
</reference>
<evidence type="ECO:0000256" key="6">
    <source>
        <dbReference type="ARBA" id="ARBA00022692"/>
    </source>
</evidence>
<evidence type="ECO:0000256" key="8">
    <source>
        <dbReference type="ARBA" id="ARBA00022824"/>
    </source>
</evidence>
<name>A0A6P6Y3Z8_DERPT</name>
<evidence type="ECO:0000256" key="5">
    <source>
        <dbReference type="ARBA" id="ARBA00022568"/>
    </source>
</evidence>
<dbReference type="KEGG" id="dpte:113794097"/>
<evidence type="ECO:0000256" key="2">
    <source>
        <dbReference type="ARBA" id="ARBA00006833"/>
    </source>
</evidence>
<evidence type="ECO:0000256" key="14">
    <source>
        <dbReference type="SAM" id="MobiDB-lite"/>
    </source>
</evidence>
<evidence type="ECO:0000256" key="12">
    <source>
        <dbReference type="ARBA" id="ARBA00023136"/>
    </source>
</evidence>
<keyword evidence="10 15" id="KW-1133">Transmembrane helix</keyword>
<keyword evidence="9" id="KW-0106">Calcium</keyword>
<comment type="subcellular location">
    <subcellularLocation>
        <location evidence="1">Endoplasmic reticulum membrane</location>
        <topology evidence="1">Single-pass type I membrane protein</topology>
    </subcellularLocation>
</comment>
<evidence type="ECO:0000256" key="13">
    <source>
        <dbReference type="ARBA" id="ARBA00031116"/>
    </source>
</evidence>
<feature type="compositionally biased region" description="Polar residues" evidence="14">
    <location>
        <begin position="197"/>
        <end position="233"/>
    </location>
</feature>
<evidence type="ECO:0000256" key="3">
    <source>
        <dbReference type="ARBA" id="ARBA00016584"/>
    </source>
</evidence>
<keyword evidence="17" id="KW-1185">Reference proteome</keyword>
<feature type="compositionally biased region" description="Basic and acidic residues" evidence="14">
    <location>
        <begin position="186"/>
        <end position="196"/>
    </location>
</feature>
<keyword evidence="11" id="KW-0406">Ion transport</keyword>
<evidence type="ECO:0000256" key="16">
    <source>
        <dbReference type="SAM" id="SignalP"/>
    </source>
</evidence>
<keyword evidence="4" id="KW-0813">Transport</keyword>
<keyword evidence="7 16" id="KW-0732">Signal</keyword>
<keyword evidence="12 15" id="KW-0472">Membrane</keyword>
<evidence type="ECO:0000256" key="9">
    <source>
        <dbReference type="ARBA" id="ARBA00022837"/>
    </source>
</evidence>
<keyword evidence="5" id="KW-0109">Calcium transport</keyword>
<comment type="similarity">
    <text evidence="2">Belongs to the SARAF family.</text>
</comment>
<feature type="signal peptide" evidence="16">
    <location>
        <begin position="1"/>
        <end position="21"/>
    </location>
</feature>
<evidence type="ECO:0000256" key="4">
    <source>
        <dbReference type="ARBA" id="ARBA00022448"/>
    </source>
</evidence>
<gene>
    <name evidence="18" type="primary">LOC113794097</name>
</gene>
<keyword evidence="6 15" id="KW-0812">Transmembrane</keyword>
<proteinExistence type="inferred from homology"/>
<dbReference type="InterPro" id="IPR009567">
    <property type="entry name" value="SARAF"/>
</dbReference>
<dbReference type="OrthoDB" id="20303at2759"/>
<dbReference type="AlphaFoldDB" id="A0A6P6Y3Z8"/>
<protein>
    <recommendedName>
        <fullName evidence="3">Store-operated calcium entry-associated regulatory factor</fullName>
    </recommendedName>
    <alternativeName>
        <fullName evidence="13">Transmembrane protein 66</fullName>
    </alternativeName>
</protein>
<keyword evidence="8" id="KW-0256">Endoplasmic reticulum</keyword>
<dbReference type="GO" id="GO:2001256">
    <property type="term" value="P:regulation of store-operated calcium entry"/>
    <property type="evidence" value="ECO:0007669"/>
    <property type="project" value="InterPro"/>
</dbReference>
<dbReference type="RefSeq" id="XP_027199985.1">
    <property type="nucleotide sequence ID" value="XM_027344184.1"/>
</dbReference>
<dbReference type="Pfam" id="PF06682">
    <property type="entry name" value="SARAF"/>
    <property type="match status" value="1"/>
</dbReference>
<evidence type="ECO:0000256" key="1">
    <source>
        <dbReference type="ARBA" id="ARBA00004115"/>
    </source>
</evidence>
<sequence>MINHHSMLLVYSINLIVIVMAQPNDRILLENIDALTFESDRLAKTRRNQKIPQLKCIGGGNCNRVKLEVAQCFNVGSNQSIEWECRGDMPSKYKLVQVNMSCEGYDSPQDQYILADSCALQYSIAKRSDAVDDDDDDDNNNNDNDDNEISSITITIMVALFILLFGCCLCYRTNPNPNVKPAQPKSLERSKSDRKGQNSSESFGGSVMGSNQNATISPNSNIDRTSSLSLSLQ</sequence>
<dbReference type="GO" id="GO:0006816">
    <property type="term" value="P:calcium ion transport"/>
    <property type="evidence" value="ECO:0007669"/>
    <property type="project" value="UniProtKB-KW"/>
</dbReference>
<dbReference type="GO" id="GO:0005789">
    <property type="term" value="C:endoplasmic reticulum membrane"/>
    <property type="evidence" value="ECO:0007669"/>
    <property type="project" value="UniProtKB-SubCell"/>
</dbReference>
<organism evidence="17 18">
    <name type="scientific">Dermatophagoides pteronyssinus</name>
    <name type="common">European house dust mite</name>
    <dbReference type="NCBI Taxonomy" id="6956"/>
    <lineage>
        <taxon>Eukaryota</taxon>
        <taxon>Metazoa</taxon>
        <taxon>Ecdysozoa</taxon>
        <taxon>Arthropoda</taxon>
        <taxon>Chelicerata</taxon>
        <taxon>Arachnida</taxon>
        <taxon>Acari</taxon>
        <taxon>Acariformes</taxon>
        <taxon>Sarcoptiformes</taxon>
        <taxon>Astigmata</taxon>
        <taxon>Psoroptidia</taxon>
        <taxon>Analgoidea</taxon>
        <taxon>Pyroglyphidae</taxon>
        <taxon>Dermatophagoidinae</taxon>
        <taxon>Dermatophagoides</taxon>
    </lineage>
</organism>
<evidence type="ECO:0000256" key="15">
    <source>
        <dbReference type="SAM" id="Phobius"/>
    </source>
</evidence>
<feature type="region of interest" description="Disordered" evidence="14">
    <location>
        <begin position="179"/>
        <end position="233"/>
    </location>
</feature>
<evidence type="ECO:0000313" key="17">
    <source>
        <dbReference type="Proteomes" id="UP000515146"/>
    </source>
</evidence>
<feature type="chain" id="PRO_5028388569" description="Store-operated calcium entry-associated regulatory factor" evidence="16">
    <location>
        <begin position="22"/>
        <end position="233"/>
    </location>
</feature>
<dbReference type="Proteomes" id="UP000515146">
    <property type="component" value="Unplaced"/>
</dbReference>
<accession>A0A6P6Y3Z8</accession>
<feature type="transmembrane region" description="Helical" evidence="15">
    <location>
        <begin position="149"/>
        <end position="171"/>
    </location>
</feature>
<evidence type="ECO:0000256" key="10">
    <source>
        <dbReference type="ARBA" id="ARBA00022989"/>
    </source>
</evidence>
<dbReference type="InParanoid" id="A0A6P6Y3Z8"/>
<evidence type="ECO:0000313" key="18">
    <source>
        <dbReference type="RefSeq" id="XP_027199985.1"/>
    </source>
</evidence>